<keyword evidence="1" id="KW-0418">Kinase</keyword>
<dbReference type="InterPro" id="IPR052922">
    <property type="entry name" value="Cytidylate_Kinase-2"/>
</dbReference>
<dbReference type="Gene3D" id="3.40.50.300">
    <property type="entry name" value="P-loop containing nucleotide triphosphate hydrolases"/>
    <property type="match status" value="1"/>
</dbReference>
<dbReference type="PANTHER" id="PTHR37816:SF2">
    <property type="entry name" value="DNA TOPOLOGY MODULATION PROTEIN FLAR-RELATED PROTEIN"/>
    <property type="match status" value="1"/>
</dbReference>
<proteinExistence type="predicted"/>
<dbReference type="Pfam" id="PF13238">
    <property type="entry name" value="AAA_18"/>
    <property type="match status" value="1"/>
</dbReference>
<dbReference type="PANTHER" id="PTHR37816">
    <property type="entry name" value="YALI0E33011P"/>
    <property type="match status" value="1"/>
</dbReference>
<dbReference type="Proteomes" id="UP000321822">
    <property type="component" value="Unassembled WGS sequence"/>
</dbReference>
<evidence type="ECO:0000313" key="1">
    <source>
        <dbReference type="EMBL" id="TWX65579.1"/>
    </source>
</evidence>
<keyword evidence="2" id="KW-1185">Reference proteome</keyword>
<dbReference type="GO" id="GO:0016301">
    <property type="term" value="F:kinase activity"/>
    <property type="evidence" value="ECO:0007669"/>
    <property type="project" value="UniProtKB-KW"/>
</dbReference>
<dbReference type="RefSeq" id="WP_146790232.1">
    <property type="nucleotide sequence ID" value="NZ_VOLT01000010.1"/>
</dbReference>
<gene>
    <name evidence="1" type="ORF">ESZ36_17420</name>
</gene>
<sequence>MQKVLVFGNSASGKSTLAKRLAKVDLLAHLDLDLLAWQATNPPTRVPLVESAKAIETFMREHDQWVIEGCYSDLLKIAKEQSTEIIFMNLPVDDCIENAKNRPWEPHKYASKMEQDTNLTMLIQWISQYELRDDNFSKAAHLTFYHSYTGVKKMLTTNT</sequence>
<reference evidence="1 2" key="1">
    <citation type="submission" date="2019-07" db="EMBL/GenBank/DDBJ databases">
        <title>Genomes of sea-ice associated Colwellia species.</title>
        <authorList>
            <person name="Bowman J.P."/>
        </authorList>
    </citation>
    <scope>NUCLEOTIDE SEQUENCE [LARGE SCALE GENOMIC DNA]</scope>
    <source>
        <strain evidence="1 2">ACAM 459</strain>
    </source>
</reference>
<name>A0A5C6Q9L8_9GAMM</name>
<organism evidence="1 2">
    <name type="scientific">Colwellia demingiae</name>
    <dbReference type="NCBI Taxonomy" id="89401"/>
    <lineage>
        <taxon>Bacteria</taxon>
        <taxon>Pseudomonadati</taxon>
        <taxon>Pseudomonadota</taxon>
        <taxon>Gammaproteobacteria</taxon>
        <taxon>Alteromonadales</taxon>
        <taxon>Colwelliaceae</taxon>
        <taxon>Colwellia</taxon>
    </lineage>
</organism>
<dbReference type="InterPro" id="IPR027417">
    <property type="entry name" value="P-loop_NTPase"/>
</dbReference>
<comment type="caution">
    <text evidence="1">The sequence shown here is derived from an EMBL/GenBank/DDBJ whole genome shotgun (WGS) entry which is preliminary data.</text>
</comment>
<dbReference type="AlphaFoldDB" id="A0A5C6Q9L8"/>
<dbReference type="EMBL" id="VOLT01000010">
    <property type="protein sequence ID" value="TWX65579.1"/>
    <property type="molecule type" value="Genomic_DNA"/>
</dbReference>
<protein>
    <submittedName>
        <fullName evidence="1">Shikimate kinase</fullName>
    </submittedName>
</protein>
<accession>A0A5C6Q9L8</accession>
<dbReference type="OrthoDB" id="5296079at2"/>
<dbReference type="SUPFAM" id="SSF52540">
    <property type="entry name" value="P-loop containing nucleoside triphosphate hydrolases"/>
    <property type="match status" value="1"/>
</dbReference>
<evidence type="ECO:0000313" key="2">
    <source>
        <dbReference type="Proteomes" id="UP000321822"/>
    </source>
</evidence>
<keyword evidence="1" id="KW-0808">Transferase</keyword>